<proteinExistence type="predicted"/>
<evidence type="ECO:0000313" key="2">
    <source>
        <dbReference type="EMBL" id="MBY0755325.1"/>
    </source>
</evidence>
<accession>A0ABS7KWY7</accession>
<sequence>MIKYFMEDWNKCKSDDTTYKIDEVKNLLEDEESKRVLETRIKVYETGDTSLLEDISTYNEQYFDKDIIKLSNNEFFIDLGAYTGDTIESFIEQADGSYKKIIAFEPDHENMLSLNSYILENDINNVVTYKLASWNKKETLRFYEDGSFISQIYSKGNSTTNANSLDNVLFDIAPVTFIKMDVEGAECQTIEGAEKIIKKYKPKLAICVYHRARDIYEIPLLIKKLVPEYKLYLRHYSESILDTVLYATLE</sequence>
<dbReference type="GO" id="GO:0008168">
    <property type="term" value="F:methyltransferase activity"/>
    <property type="evidence" value="ECO:0007669"/>
    <property type="project" value="UniProtKB-KW"/>
</dbReference>
<reference evidence="2 3" key="1">
    <citation type="journal article" date="2021" name="Cell Host Microbe">
        <title>in vivo commensal control of Clostridioides difficile virulence.</title>
        <authorList>
            <person name="Girinathan B.P."/>
            <person name="Dibenedetto N."/>
            <person name="Worley J.N."/>
            <person name="Peltier J."/>
            <person name="Arrieta-Ortiz M.L."/>
            <person name="Rupa Christinal Immanuel S."/>
            <person name="Lavin R."/>
            <person name="Delaney M.L."/>
            <person name="Cummins C."/>
            <person name="Hoffmann M."/>
            <person name="Luo Y."/>
            <person name="Gonzalez-Escalona N."/>
            <person name="Allard M."/>
            <person name="Onderdonk A.B."/>
            <person name="Gerber G.K."/>
            <person name="Sonenshein A.L."/>
            <person name="Baliga N."/>
            <person name="Dupuy B."/>
            <person name="Bry L."/>
        </authorList>
    </citation>
    <scope>NUCLEOTIDE SEQUENCE [LARGE SCALE GENOMIC DNA]</scope>
    <source>
        <strain evidence="2 3">DSM 599</strain>
    </source>
</reference>
<dbReference type="InterPro" id="IPR029063">
    <property type="entry name" value="SAM-dependent_MTases_sf"/>
</dbReference>
<comment type="caution">
    <text evidence="2">The sequence shown here is derived from an EMBL/GenBank/DDBJ whole genome shotgun (WGS) entry which is preliminary data.</text>
</comment>
<dbReference type="Gene3D" id="3.40.50.150">
    <property type="entry name" value="Vaccinia Virus protein VP39"/>
    <property type="match status" value="1"/>
</dbReference>
<dbReference type="InterPro" id="IPR006342">
    <property type="entry name" value="FkbM_mtfrase"/>
</dbReference>
<dbReference type="RefSeq" id="WP_221860512.1">
    <property type="nucleotide sequence ID" value="NZ_JAIKTU010000005.1"/>
</dbReference>
<evidence type="ECO:0000259" key="1">
    <source>
        <dbReference type="Pfam" id="PF05050"/>
    </source>
</evidence>
<feature type="domain" description="Methyltransferase FkbM" evidence="1">
    <location>
        <begin position="78"/>
        <end position="214"/>
    </location>
</feature>
<keyword evidence="2" id="KW-0808">Transferase</keyword>
<organism evidence="2 3">
    <name type="scientific">Clostridium sardiniense</name>
    <name type="common">Clostridium absonum</name>
    <dbReference type="NCBI Taxonomy" id="29369"/>
    <lineage>
        <taxon>Bacteria</taxon>
        <taxon>Bacillati</taxon>
        <taxon>Bacillota</taxon>
        <taxon>Clostridia</taxon>
        <taxon>Eubacteriales</taxon>
        <taxon>Clostridiaceae</taxon>
        <taxon>Clostridium</taxon>
    </lineage>
</organism>
<name>A0ABS7KWY7_CLOSR</name>
<protein>
    <submittedName>
        <fullName evidence="2">FkbM family methyltransferase</fullName>
    </submittedName>
</protein>
<evidence type="ECO:0000313" key="3">
    <source>
        <dbReference type="Proteomes" id="UP001299068"/>
    </source>
</evidence>
<dbReference type="GO" id="GO:0032259">
    <property type="term" value="P:methylation"/>
    <property type="evidence" value="ECO:0007669"/>
    <property type="project" value="UniProtKB-KW"/>
</dbReference>
<gene>
    <name evidence="2" type="ORF">K5V21_07630</name>
</gene>
<dbReference type="SUPFAM" id="SSF53335">
    <property type="entry name" value="S-adenosyl-L-methionine-dependent methyltransferases"/>
    <property type="match status" value="1"/>
</dbReference>
<dbReference type="NCBIfam" id="TIGR01444">
    <property type="entry name" value="fkbM_fam"/>
    <property type="match status" value="1"/>
</dbReference>
<keyword evidence="2" id="KW-0489">Methyltransferase</keyword>
<keyword evidence="3" id="KW-1185">Reference proteome</keyword>
<dbReference type="Pfam" id="PF05050">
    <property type="entry name" value="Methyltransf_21"/>
    <property type="match status" value="1"/>
</dbReference>
<dbReference type="Proteomes" id="UP001299068">
    <property type="component" value="Unassembled WGS sequence"/>
</dbReference>
<dbReference type="EMBL" id="JAIKTU010000005">
    <property type="protein sequence ID" value="MBY0755325.1"/>
    <property type="molecule type" value="Genomic_DNA"/>
</dbReference>